<dbReference type="RefSeq" id="WP_340292653.1">
    <property type="nucleotide sequence ID" value="NZ_JBBEOI010000079.1"/>
</dbReference>
<dbReference type="Proteomes" id="UP001595685">
    <property type="component" value="Unassembled WGS sequence"/>
</dbReference>
<dbReference type="InterPro" id="IPR006076">
    <property type="entry name" value="FAD-dep_OxRdtase"/>
</dbReference>
<feature type="domain" description="FAD dependent oxidoreductase" evidence="2">
    <location>
        <begin position="4"/>
        <end position="399"/>
    </location>
</feature>
<evidence type="ECO:0000256" key="1">
    <source>
        <dbReference type="ARBA" id="ARBA00023002"/>
    </source>
</evidence>
<dbReference type="Pfam" id="PF01266">
    <property type="entry name" value="DAO"/>
    <property type="match status" value="1"/>
</dbReference>
<dbReference type="SUPFAM" id="SSF51971">
    <property type="entry name" value="Nucleotide-binding domain"/>
    <property type="match status" value="1"/>
</dbReference>
<protein>
    <submittedName>
        <fullName evidence="3">NAD(P)/FAD-dependent oxidoreductase</fullName>
        <ecNumber evidence="3">1.-.-.-</ecNumber>
    </submittedName>
</protein>
<dbReference type="EMBL" id="JBHRWW010000001">
    <property type="protein sequence ID" value="MFC3687336.1"/>
    <property type="molecule type" value="Genomic_DNA"/>
</dbReference>
<dbReference type="InterPro" id="IPR036188">
    <property type="entry name" value="FAD/NAD-bd_sf"/>
</dbReference>
<keyword evidence="1 3" id="KW-0560">Oxidoreductase</keyword>
<accession>A0ABV7WE45</accession>
<sequence>MPRRVAVVGAGIVGLSTAWFLQAHGVHVTVIERRHVAAGSSWGNAGWLTPALTAPLPDPAVLSYGVRALLSPSSPVYVPLRADARLLRFLLGFTRHSTARRWGVGMRAYAPVNRIALDAFDELTAGGVQAGTRPAEPFLACYRTPQERDALVRTLRDIETAGQDVKFDVLSGEEARSLEPSLSPATTTAVRLHGQRFIDPPAYLRSLADAVHDRDGDVIEGVSVTRVTETSDGVVVHDGEGQERRFDAVVLANGAWLGDLARPFGVRQPVQAGRGYSFSVPCEHLPRGPLYFPGQRVACTPVAAPGGPRLRVAGMMELRPPDAALDRRRIEAIAAAARPVLQGVDLDDRHEEWVGSRPCTPDGLPLIGATRSPKVFTAGGHGMWGVALGPVTGKLLAERIVTGVTPTALTPFDPLR</sequence>
<dbReference type="PANTHER" id="PTHR13847:SF289">
    <property type="entry name" value="GLYCINE OXIDASE"/>
    <property type="match status" value="1"/>
</dbReference>
<evidence type="ECO:0000313" key="4">
    <source>
        <dbReference type="Proteomes" id="UP001595685"/>
    </source>
</evidence>
<dbReference type="PANTHER" id="PTHR13847">
    <property type="entry name" value="SARCOSINE DEHYDROGENASE-RELATED"/>
    <property type="match status" value="1"/>
</dbReference>
<proteinExistence type="predicted"/>
<comment type="caution">
    <text evidence="3">The sequence shown here is derived from an EMBL/GenBank/DDBJ whole genome shotgun (WGS) entry which is preliminary data.</text>
</comment>
<evidence type="ECO:0000259" key="2">
    <source>
        <dbReference type="Pfam" id="PF01266"/>
    </source>
</evidence>
<dbReference type="GO" id="GO:0016491">
    <property type="term" value="F:oxidoreductase activity"/>
    <property type="evidence" value="ECO:0007669"/>
    <property type="project" value="UniProtKB-KW"/>
</dbReference>
<gene>
    <name evidence="3" type="ORF">ACFOLH_03165</name>
</gene>
<evidence type="ECO:0000313" key="3">
    <source>
        <dbReference type="EMBL" id="MFC3687336.1"/>
    </source>
</evidence>
<dbReference type="EC" id="1.-.-.-" evidence="3"/>
<name>A0ABV7WE45_9MICO</name>
<reference evidence="4" key="1">
    <citation type="journal article" date="2019" name="Int. J. Syst. Evol. Microbiol.">
        <title>The Global Catalogue of Microorganisms (GCM) 10K type strain sequencing project: providing services to taxonomists for standard genome sequencing and annotation.</title>
        <authorList>
            <consortium name="The Broad Institute Genomics Platform"/>
            <consortium name="The Broad Institute Genome Sequencing Center for Infectious Disease"/>
            <person name="Wu L."/>
            <person name="Ma J."/>
        </authorList>
    </citation>
    <scope>NUCLEOTIDE SEQUENCE [LARGE SCALE GENOMIC DNA]</scope>
    <source>
        <strain evidence="4">NCAIM B.02333</strain>
    </source>
</reference>
<dbReference type="Gene3D" id="3.50.50.60">
    <property type="entry name" value="FAD/NAD(P)-binding domain"/>
    <property type="match status" value="2"/>
</dbReference>
<dbReference type="Gene3D" id="3.30.9.10">
    <property type="entry name" value="D-Amino Acid Oxidase, subunit A, domain 2"/>
    <property type="match status" value="1"/>
</dbReference>
<keyword evidence="4" id="KW-1185">Reference proteome</keyword>
<organism evidence="3 4">
    <name type="scientific">Aquipuribacter hungaricus</name>
    <dbReference type="NCBI Taxonomy" id="545624"/>
    <lineage>
        <taxon>Bacteria</taxon>
        <taxon>Bacillati</taxon>
        <taxon>Actinomycetota</taxon>
        <taxon>Actinomycetes</taxon>
        <taxon>Micrococcales</taxon>
        <taxon>Intrasporangiaceae</taxon>
        <taxon>Aquipuribacter</taxon>
    </lineage>
</organism>
<dbReference type="SUPFAM" id="SSF54373">
    <property type="entry name" value="FAD-linked reductases, C-terminal domain"/>
    <property type="match status" value="1"/>
</dbReference>